<proteinExistence type="predicted"/>
<sequence>MREILSSFLETEITDQEYYDGIIQFIYSANIRYGEYECNQFVVKKMDLTNFIVFEEYVIDEKREIHQSFSISKSSLIRAINKCAKKQGFLIRNFEWAN</sequence>
<accession>A0ABW5Q262</accession>
<keyword evidence="2" id="KW-1185">Reference proteome</keyword>
<protein>
    <submittedName>
        <fullName evidence="1">Uncharacterized protein</fullName>
    </submittedName>
</protein>
<dbReference type="RefSeq" id="WP_379562312.1">
    <property type="nucleotide sequence ID" value="NZ_JBHUMX010000036.1"/>
</dbReference>
<evidence type="ECO:0000313" key="1">
    <source>
        <dbReference type="EMBL" id="MFD2629520.1"/>
    </source>
</evidence>
<organism evidence="1 2">
    <name type="scientific">Oceanobacillus kapialis</name>
    <dbReference type="NCBI Taxonomy" id="481353"/>
    <lineage>
        <taxon>Bacteria</taxon>
        <taxon>Bacillati</taxon>
        <taxon>Bacillota</taxon>
        <taxon>Bacilli</taxon>
        <taxon>Bacillales</taxon>
        <taxon>Bacillaceae</taxon>
        <taxon>Oceanobacillus</taxon>
    </lineage>
</organism>
<comment type="caution">
    <text evidence="1">The sequence shown here is derived from an EMBL/GenBank/DDBJ whole genome shotgun (WGS) entry which is preliminary data.</text>
</comment>
<name>A0ABW5Q262_9BACI</name>
<reference evidence="2" key="1">
    <citation type="journal article" date="2019" name="Int. J. Syst. Evol. Microbiol.">
        <title>The Global Catalogue of Microorganisms (GCM) 10K type strain sequencing project: providing services to taxonomists for standard genome sequencing and annotation.</title>
        <authorList>
            <consortium name="The Broad Institute Genomics Platform"/>
            <consortium name="The Broad Institute Genome Sequencing Center for Infectious Disease"/>
            <person name="Wu L."/>
            <person name="Ma J."/>
        </authorList>
    </citation>
    <scope>NUCLEOTIDE SEQUENCE [LARGE SCALE GENOMIC DNA]</scope>
    <source>
        <strain evidence="2">TISTR 1858</strain>
    </source>
</reference>
<gene>
    <name evidence="1" type="ORF">ACFSUN_12080</name>
</gene>
<evidence type="ECO:0000313" key="2">
    <source>
        <dbReference type="Proteomes" id="UP001597451"/>
    </source>
</evidence>
<dbReference type="Proteomes" id="UP001597451">
    <property type="component" value="Unassembled WGS sequence"/>
</dbReference>
<dbReference type="EMBL" id="JBHUMX010000036">
    <property type="protein sequence ID" value="MFD2629520.1"/>
    <property type="molecule type" value="Genomic_DNA"/>
</dbReference>